<dbReference type="OrthoDB" id="264015at2759"/>
<organism evidence="4 5">
    <name type="scientific">Saitoella complicata (strain BCRC 22490 / CBS 7301 / JCM 7358 / NBRC 10748 / NRRL Y-17804)</name>
    <dbReference type="NCBI Taxonomy" id="698492"/>
    <lineage>
        <taxon>Eukaryota</taxon>
        <taxon>Fungi</taxon>
        <taxon>Dikarya</taxon>
        <taxon>Ascomycota</taxon>
        <taxon>Taphrinomycotina</taxon>
        <taxon>Taphrinomycotina incertae sedis</taxon>
        <taxon>Saitoella</taxon>
    </lineage>
</organism>
<dbReference type="Pfam" id="PF03707">
    <property type="entry name" value="MHYT"/>
    <property type="match status" value="2"/>
</dbReference>
<dbReference type="PROSITE" id="PS50924">
    <property type="entry name" value="MHYT"/>
    <property type="match status" value="1"/>
</dbReference>
<keyword evidence="2" id="KW-0472">Membrane</keyword>
<reference evidence="4 5" key="1">
    <citation type="journal article" date="2011" name="J. Gen. Appl. Microbiol.">
        <title>Draft genome sequencing of the enigmatic yeast Saitoella complicata.</title>
        <authorList>
            <person name="Nishida H."/>
            <person name="Hamamoto M."/>
            <person name="Sugiyama J."/>
        </authorList>
    </citation>
    <scope>NUCLEOTIDE SEQUENCE [LARGE SCALE GENOMIC DNA]</scope>
    <source>
        <strain evidence="4 5">NRRL Y-17804</strain>
    </source>
</reference>
<dbReference type="AlphaFoldDB" id="A0A0E9NF71"/>
<keyword evidence="2" id="KW-0812">Transmembrane</keyword>
<evidence type="ECO:0000256" key="2">
    <source>
        <dbReference type="SAM" id="Phobius"/>
    </source>
</evidence>
<feature type="transmembrane region" description="Helical" evidence="2">
    <location>
        <begin position="224"/>
        <end position="246"/>
    </location>
</feature>
<name>A0A0E9NF71_SAICN</name>
<reference evidence="4 5" key="3">
    <citation type="journal article" date="2015" name="Genome Announc.">
        <title>Draft Genome Sequence of the Archiascomycetous Yeast Saitoella complicata.</title>
        <authorList>
            <person name="Yamauchi K."/>
            <person name="Kondo S."/>
            <person name="Hamamoto M."/>
            <person name="Takahashi Y."/>
            <person name="Ogura Y."/>
            <person name="Hayashi T."/>
            <person name="Nishida H."/>
        </authorList>
    </citation>
    <scope>NUCLEOTIDE SEQUENCE [LARGE SCALE GENOMIC DNA]</scope>
    <source>
        <strain evidence="4 5">NRRL Y-17804</strain>
    </source>
</reference>
<evidence type="ECO:0000313" key="5">
    <source>
        <dbReference type="Proteomes" id="UP000033140"/>
    </source>
</evidence>
<dbReference type="InterPro" id="IPR005330">
    <property type="entry name" value="MHYT_dom"/>
</dbReference>
<feature type="compositionally biased region" description="Basic and acidic residues" evidence="1">
    <location>
        <begin position="657"/>
        <end position="669"/>
    </location>
</feature>
<feature type="transmembrane region" description="Helical" evidence="2">
    <location>
        <begin position="186"/>
        <end position="204"/>
    </location>
</feature>
<feature type="transmembrane region" description="Helical" evidence="2">
    <location>
        <begin position="12"/>
        <end position="32"/>
    </location>
</feature>
<feature type="transmembrane region" description="Helical" evidence="2">
    <location>
        <begin position="154"/>
        <end position="174"/>
    </location>
</feature>
<dbReference type="PANTHER" id="PTHR35152">
    <property type="entry name" value="DOMAIN SIGNALLING PROTEIN, PUTATIVE (AFU_ORTHOLOGUE AFUA_5G11310)-RELATED"/>
    <property type="match status" value="1"/>
</dbReference>
<protein>
    <recommendedName>
        <fullName evidence="3">MHYT domain-containing protein</fullName>
    </recommendedName>
</protein>
<evidence type="ECO:0000313" key="4">
    <source>
        <dbReference type="EMBL" id="GAO48507.1"/>
    </source>
</evidence>
<gene>
    <name evidence="4" type="ORF">G7K_2680-t1</name>
</gene>
<dbReference type="Proteomes" id="UP000033140">
    <property type="component" value="Unassembled WGS sequence"/>
</dbReference>
<proteinExistence type="predicted"/>
<keyword evidence="2" id="KW-1133">Transmembrane helix</keyword>
<feature type="transmembrane region" description="Helical" evidence="2">
    <location>
        <begin position="44"/>
        <end position="64"/>
    </location>
</feature>
<evidence type="ECO:0000256" key="1">
    <source>
        <dbReference type="SAM" id="MobiDB-lite"/>
    </source>
</evidence>
<comment type="caution">
    <text evidence="4">The sequence shown here is derived from an EMBL/GenBank/DDBJ whole genome shotgun (WGS) entry which is preliminary data.</text>
</comment>
<evidence type="ECO:0000259" key="3">
    <source>
        <dbReference type="PROSITE" id="PS50924"/>
    </source>
</evidence>
<feature type="domain" description="MHYT" evidence="3">
    <location>
        <begin position="12"/>
        <end position="211"/>
    </location>
</feature>
<dbReference type="RefSeq" id="XP_019023984.1">
    <property type="nucleotide sequence ID" value="XM_019171813.1"/>
</dbReference>
<accession>A0A0E9NF71</accession>
<dbReference type="STRING" id="698492.A0A0E9NF71"/>
<sequence length="742" mass="81827">MSVYDDNAPVHYIGGFIALSYVISVLGAYTTLELLRRRTSGRGLFNWYLLVGSAISMGGIAIWSMHFVGNRAIKLYDGSTSYQIAYSVGYTVFSFFLPVLVLLLAYIITGTGEYVSKIRLVVGGTFAGSAICGMHYMGQAGISNYHISYDIGNIIGSVIIAVAATNVALFTFFVLRSKWTDSWWKLLGVAFVLAGAVSGMHWTATVGTHYRLIEGQKPDQLSRSATVIFVGVISCVSCVVLLGLAWEANRRAQARKDRAQQVVLASAIFDHEGRVMVTTDGMFPNREITDQFHEKSLDDNFDTSHPVFHWIYRTSFNWKSIRDLLPGMKKHIRLVQKDDTLDYSILFREMFCSAAQSLADSLHEPLEELGALYDCIVQTGVKRSGKSDKNADLESGLAAPVYGKGQFLFVVKHASRAQVTKLQASGYRFAEVHNVADLLSRAMQIDQQEVIRQIESMRDYLSADKSFAPGVHVGIFAVRANLHRGFKVLVKEDARHMIPSFQLGVMSITPEFKQILQSYGGETVSSVLKQLRQPSKIKLDMVTQQLRSQFHGALAALCQEINDASIQEATLISEVLHVPCHFIHPGRTASLIVFKVIIPVHTRTAGFVHAGLTLNPLGLFATQQRVFMGDAAASAFAREAHREFSTIIDLVQSMPMPKDEKDPYAKRVDDESDASSDSETIKAAAANPFSGIMVSQSVSVSVEEKGHTPVELAVLNSSGAHTGANEEEDRSWVDEILASMRR</sequence>
<dbReference type="EMBL" id="BACD03000015">
    <property type="protein sequence ID" value="GAO48507.1"/>
    <property type="molecule type" value="Genomic_DNA"/>
</dbReference>
<keyword evidence="5" id="KW-1185">Reference proteome</keyword>
<feature type="region of interest" description="Disordered" evidence="1">
    <location>
        <begin position="657"/>
        <end position="679"/>
    </location>
</feature>
<feature type="transmembrane region" description="Helical" evidence="2">
    <location>
        <begin position="84"/>
        <end position="108"/>
    </location>
</feature>
<dbReference type="PANTHER" id="PTHR35152:SF1">
    <property type="entry name" value="DOMAIN SIGNALLING PROTEIN, PUTATIVE (AFU_ORTHOLOGUE AFUA_5G11310)-RELATED"/>
    <property type="match status" value="1"/>
</dbReference>
<feature type="transmembrane region" description="Helical" evidence="2">
    <location>
        <begin position="120"/>
        <end position="142"/>
    </location>
</feature>
<dbReference type="OMA" id="HQEFGHI"/>
<reference evidence="4 5" key="2">
    <citation type="journal article" date="2014" name="J. Gen. Appl. Microbiol.">
        <title>The early diverging ascomycetous budding yeast Saitoella complicata has three histone deacetylases belonging to the Clr6, Hos2, and Rpd3 lineages.</title>
        <authorList>
            <person name="Nishida H."/>
            <person name="Matsumoto T."/>
            <person name="Kondo S."/>
            <person name="Hamamoto M."/>
            <person name="Yoshikawa H."/>
        </authorList>
    </citation>
    <scope>NUCLEOTIDE SEQUENCE [LARGE SCALE GENOMIC DNA]</scope>
    <source>
        <strain evidence="4 5">NRRL Y-17804</strain>
    </source>
</reference>